<comment type="caution">
    <text evidence="1">The sequence shown here is derived from an EMBL/GenBank/DDBJ whole genome shotgun (WGS) entry which is preliminary data.</text>
</comment>
<sequence>MNSFKAPQVEVVVSIKLNLHINNIQSARGSDTILFRYDLFFLQSNMYGTLDVMFESCIRSSELERLAKAVYTEIVVLVEKALFGTLEATVGNDNITVYAPCSKALKCNVDTEFTRFPLEPRNLGVTEHTASSDLLLSLRFPFDFAGTPVCSLASSSLLLSAIRTSSILHLHPEGLLCLRLFQPITMVSNLQTISIAGTSQV</sequence>
<evidence type="ECO:0000313" key="2">
    <source>
        <dbReference type="Proteomes" id="UP001412067"/>
    </source>
</evidence>
<organism evidence="1 2">
    <name type="scientific">Platanthera guangdongensis</name>
    <dbReference type="NCBI Taxonomy" id="2320717"/>
    <lineage>
        <taxon>Eukaryota</taxon>
        <taxon>Viridiplantae</taxon>
        <taxon>Streptophyta</taxon>
        <taxon>Embryophyta</taxon>
        <taxon>Tracheophyta</taxon>
        <taxon>Spermatophyta</taxon>
        <taxon>Magnoliopsida</taxon>
        <taxon>Liliopsida</taxon>
        <taxon>Asparagales</taxon>
        <taxon>Orchidaceae</taxon>
        <taxon>Orchidoideae</taxon>
        <taxon>Orchideae</taxon>
        <taxon>Orchidinae</taxon>
        <taxon>Platanthera</taxon>
    </lineage>
</organism>
<dbReference type="PANTHER" id="PTHR32499:SF3">
    <property type="entry name" value="FASCICLIN-LIKE ARABINOGALACTAN PROTEIN 16"/>
    <property type="match status" value="1"/>
</dbReference>
<reference evidence="1 2" key="1">
    <citation type="journal article" date="2022" name="Nat. Plants">
        <title>Genomes of leafy and leafless Platanthera orchids illuminate the evolution of mycoheterotrophy.</title>
        <authorList>
            <person name="Li M.H."/>
            <person name="Liu K.W."/>
            <person name="Li Z."/>
            <person name="Lu H.C."/>
            <person name="Ye Q.L."/>
            <person name="Zhang D."/>
            <person name="Wang J.Y."/>
            <person name="Li Y.F."/>
            <person name="Zhong Z.M."/>
            <person name="Liu X."/>
            <person name="Yu X."/>
            <person name="Liu D.K."/>
            <person name="Tu X.D."/>
            <person name="Liu B."/>
            <person name="Hao Y."/>
            <person name="Liao X.Y."/>
            <person name="Jiang Y.T."/>
            <person name="Sun W.H."/>
            <person name="Chen J."/>
            <person name="Chen Y.Q."/>
            <person name="Ai Y."/>
            <person name="Zhai J.W."/>
            <person name="Wu S.S."/>
            <person name="Zhou Z."/>
            <person name="Hsiao Y.Y."/>
            <person name="Wu W.L."/>
            <person name="Chen Y.Y."/>
            <person name="Lin Y.F."/>
            <person name="Hsu J.L."/>
            <person name="Li C.Y."/>
            <person name="Wang Z.W."/>
            <person name="Zhao X."/>
            <person name="Zhong W.Y."/>
            <person name="Ma X.K."/>
            <person name="Ma L."/>
            <person name="Huang J."/>
            <person name="Chen G.Z."/>
            <person name="Huang M.Z."/>
            <person name="Huang L."/>
            <person name="Peng D.H."/>
            <person name="Luo Y.B."/>
            <person name="Zou S.Q."/>
            <person name="Chen S.P."/>
            <person name="Lan S."/>
            <person name="Tsai W.C."/>
            <person name="Van de Peer Y."/>
            <person name="Liu Z.J."/>
        </authorList>
    </citation>
    <scope>NUCLEOTIDE SEQUENCE [LARGE SCALE GENOMIC DNA]</scope>
    <source>
        <strain evidence="1">Lor288</strain>
    </source>
</reference>
<proteinExistence type="predicted"/>
<keyword evidence="2" id="KW-1185">Reference proteome</keyword>
<evidence type="ECO:0000313" key="1">
    <source>
        <dbReference type="EMBL" id="KAK8955334.1"/>
    </source>
</evidence>
<accession>A0ABR2M0J0</accession>
<gene>
    <name evidence="1" type="ORF">KSP40_PGU021011</name>
</gene>
<dbReference type="EMBL" id="JBBWWR010000013">
    <property type="protein sequence ID" value="KAK8955334.1"/>
    <property type="molecule type" value="Genomic_DNA"/>
</dbReference>
<dbReference type="InterPro" id="IPR044654">
    <property type="entry name" value="FLA15/16/17/18"/>
</dbReference>
<name>A0ABR2M0J0_9ASPA</name>
<protein>
    <submittedName>
        <fullName evidence="1">Uncharacterized protein</fullName>
    </submittedName>
</protein>
<dbReference type="PANTHER" id="PTHR32499">
    <property type="entry name" value="FASCICLIN-LIKE ARABINOGALACTAN PROTEIN 16"/>
    <property type="match status" value="1"/>
</dbReference>
<dbReference type="Proteomes" id="UP001412067">
    <property type="component" value="Unassembled WGS sequence"/>
</dbReference>